<evidence type="ECO:0000313" key="1">
    <source>
        <dbReference type="EMBL" id="MBC2622718.1"/>
    </source>
</evidence>
<sequence length="187" mass="20860">MATPRELLEEVKKRFLTLLVENQKDLLDSLLIKALTEYQDRAGFIKAIQIKEGTSTPCPDDYLELVVVKDATGNYVSCDVFNGTVEISTDQYLKYPLRMEYLVHLSELDLDKGTVPPVAVGIIKDYLEILIAIPNSELDRRVSIAGKLDASNIPDEAALVQRRTDLENEMSTRGAIPQAISVFSSWG</sequence>
<organism evidence="1 2">
    <name type="scientific">Citrobacter cronae</name>
    <dbReference type="NCBI Taxonomy" id="1748967"/>
    <lineage>
        <taxon>Bacteria</taxon>
        <taxon>Pseudomonadati</taxon>
        <taxon>Pseudomonadota</taxon>
        <taxon>Gammaproteobacteria</taxon>
        <taxon>Enterobacterales</taxon>
        <taxon>Enterobacteriaceae</taxon>
        <taxon>Citrobacter</taxon>
        <taxon>Citrobacter freundii complex</taxon>
    </lineage>
</organism>
<dbReference type="EMBL" id="JACLAG010000010">
    <property type="protein sequence ID" value="MBC2622718.1"/>
    <property type="molecule type" value="Genomic_DNA"/>
</dbReference>
<name>A0A7X1BTC2_9ENTR</name>
<dbReference type="RefSeq" id="WP_185656590.1">
    <property type="nucleotide sequence ID" value="NZ_JACLAG010000010.1"/>
</dbReference>
<dbReference type="AlphaFoldDB" id="A0A7X1BTC2"/>
<reference evidence="1 2" key="1">
    <citation type="submission" date="2020-08" db="EMBL/GenBank/DDBJ databases">
        <title>Emergence and comparative genomics analysis of Citrobacter in Fennec fox imported from North Africa to China.</title>
        <authorList>
            <person name="Zheng B."/>
        </authorList>
    </citation>
    <scope>NUCLEOTIDE SEQUENCE [LARGE SCALE GENOMIC DNA]</scope>
    <source>
        <strain evidence="1 2">FF141</strain>
    </source>
</reference>
<evidence type="ECO:0008006" key="3">
    <source>
        <dbReference type="Google" id="ProtNLM"/>
    </source>
</evidence>
<protein>
    <recommendedName>
        <fullName evidence="3">Morphogenetic protein</fullName>
    </recommendedName>
</protein>
<proteinExistence type="predicted"/>
<dbReference type="Proteomes" id="UP000548504">
    <property type="component" value="Unassembled WGS sequence"/>
</dbReference>
<gene>
    <name evidence="1" type="ORF">H7I73_24060</name>
</gene>
<evidence type="ECO:0000313" key="2">
    <source>
        <dbReference type="Proteomes" id="UP000548504"/>
    </source>
</evidence>
<comment type="caution">
    <text evidence="1">The sequence shown here is derived from an EMBL/GenBank/DDBJ whole genome shotgun (WGS) entry which is preliminary data.</text>
</comment>
<accession>A0A7X1BTC2</accession>